<evidence type="ECO:0000256" key="7">
    <source>
        <dbReference type="ARBA" id="ARBA00023277"/>
    </source>
</evidence>
<protein>
    <recommendedName>
        <fullName evidence="8">Aldose 1-epimerase</fullName>
        <ecNumber evidence="8">5.1.3.3</ecNumber>
    </recommendedName>
</protein>
<dbReference type="PANTHER" id="PTHR10091:SF0">
    <property type="entry name" value="GALACTOSE MUTAROTASE"/>
    <property type="match status" value="1"/>
</dbReference>
<comment type="pathway">
    <text evidence="2 8">Carbohydrate metabolism; hexose metabolism.</text>
</comment>
<dbReference type="EC" id="5.1.3.3" evidence="8"/>
<evidence type="ECO:0000256" key="1">
    <source>
        <dbReference type="ARBA" id="ARBA00001913"/>
    </source>
</evidence>
<accession>A0ABP7U675</accession>
<dbReference type="InterPro" id="IPR008183">
    <property type="entry name" value="Aldose_1/G6P_1-epimerase"/>
</dbReference>
<reference evidence="10" key="1">
    <citation type="journal article" date="2019" name="Int. J. Syst. Evol. Microbiol.">
        <title>The Global Catalogue of Microorganisms (GCM) 10K type strain sequencing project: providing services to taxonomists for standard genome sequencing and annotation.</title>
        <authorList>
            <consortium name="The Broad Institute Genomics Platform"/>
            <consortium name="The Broad Institute Genome Sequencing Center for Infectious Disease"/>
            <person name="Wu L."/>
            <person name="Ma J."/>
        </authorList>
    </citation>
    <scope>NUCLEOTIDE SEQUENCE [LARGE SCALE GENOMIC DNA]</scope>
    <source>
        <strain evidence="10">JCM 17064</strain>
    </source>
</reference>
<dbReference type="PANTHER" id="PTHR10091">
    <property type="entry name" value="ALDOSE-1-EPIMERASE"/>
    <property type="match status" value="1"/>
</dbReference>
<dbReference type="EMBL" id="BAABCR010000015">
    <property type="protein sequence ID" value="GAA4036626.1"/>
    <property type="molecule type" value="Genomic_DNA"/>
</dbReference>
<dbReference type="RefSeq" id="WP_324690143.1">
    <property type="nucleotide sequence ID" value="NZ_BAABCR010000015.1"/>
</dbReference>
<evidence type="ECO:0000256" key="3">
    <source>
        <dbReference type="ARBA" id="ARBA00006206"/>
    </source>
</evidence>
<comment type="caution">
    <text evidence="9">The sequence shown here is derived from an EMBL/GenBank/DDBJ whole genome shotgun (WGS) entry which is preliminary data.</text>
</comment>
<dbReference type="Proteomes" id="UP001500968">
    <property type="component" value="Unassembled WGS sequence"/>
</dbReference>
<evidence type="ECO:0000256" key="4">
    <source>
        <dbReference type="ARBA" id="ARBA00011245"/>
    </source>
</evidence>
<gene>
    <name evidence="9" type="ORF">GCM10022386_22750</name>
</gene>
<evidence type="ECO:0000256" key="5">
    <source>
        <dbReference type="ARBA" id="ARBA00022837"/>
    </source>
</evidence>
<dbReference type="InterPro" id="IPR014718">
    <property type="entry name" value="GH-type_carb-bd"/>
</dbReference>
<evidence type="ECO:0000256" key="2">
    <source>
        <dbReference type="ARBA" id="ARBA00005028"/>
    </source>
</evidence>
<organism evidence="9 10">
    <name type="scientific">Flavobacterium cheonhonense</name>
    <dbReference type="NCBI Taxonomy" id="706185"/>
    <lineage>
        <taxon>Bacteria</taxon>
        <taxon>Pseudomonadati</taxon>
        <taxon>Bacteroidota</taxon>
        <taxon>Flavobacteriia</taxon>
        <taxon>Flavobacteriales</taxon>
        <taxon>Flavobacteriaceae</taxon>
        <taxon>Flavobacterium</taxon>
    </lineage>
</organism>
<sequence length="350" mass="39158">MLKNHISQNYLGLNGKFFGLTPENQEVFCYTLANKQGMEVSVINYGATITSIKIPNSNGLKTDVVLGFDKLEDYIKSFDLPSAPYLGAVVGRYAGRINKASFILNGEKIQLTQNHNTHQIHGGESGFSQKVWTIKRIPSDKNQSITLEYLSCHNEENFPGTLTISVTYTLTDENELIVDFSAKSTEDTVVNLTQHSYFNLNGHLENINHQKVTINADQILETTEELIPTGKFIPLKNHDYDFSTAKDCPSIIDNTFVLNDSKAASLYGEKSKIKMTVTTNQPAVHVYVGGNCFGQIKGKENADYHTTSGICFETQNFPDAPNHSHFPNAILKKDECYTHQTIFKFENQLP</sequence>
<evidence type="ECO:0000256" key="6">
    <source>
        <dbReference type="ARBA" id="ARBA00023235"/>
    </source>
</evidence>
<dbReference type="PIRSF" id="PIRSF005096">
    <property type="entry name" value="GALM"/>
    <property type="match status" value="1"/>
</dbReference>
<comment type="catalytic activity">
    <reaction evidence="8">
        <text>alpha-D-glucose = beta-D-glucose</text>
        <dbReference type="Rhea" id="RHEA:10264"/>
        <dbReference type="ChEBI" id="CHEBI:15903"/>
        <dbReference type="ChEBI" id="CHEBI:17925"/>
        <dbReference type="EC" id="5.1.3.3"/>
    </reaction>
</comment>
<proteinExistence type="inferred from homology"/>
<dbReference type="InterPro" id="IPR047215">
    <property type="entry name" value="Galactose_mutarotase-like"/>
</dbReference>
<dbReference type="NCBIfam" id="NF008277">
    <property type="entry name" value="PRK11055.1"/>
    <property type="match status" value="1"/>
</dbReference>
<evidence type="ECO:0000313" key="10">
    <source>
        <dbReference type="Proteomes" id="UP001500968"/>
    </source>
</evidence>
<comment type="similarity">
    <text evidence="3 8">Belongs to the aldose epimerase family.</text>
</comment>
<keyword evidence="10" id="KW-1185">Reference proteome</keyword>
<keyword evidence="6 8" id="KW-0413">Isomerase</keyword>
<comment type="cofactor">
    <cofactor evidence="1">
        <name>Ca(2+)</name>
        <dbReference type="ChEBI" id="CHEBI:29108"/>
    </cofactor>
</comment>
<keyword evidence="7 8" id="KW-0119">Carbohydrate metabolism</keyword>
<comment type="subunit">
    <text evidence="4">Monomer.</text>
</comment>
<dbReference type="Gene3D" id="2.70.98.10">
    <property type="match status" value="1"/>
</dbReference>
<dbReference type="Pfam" id="PF01263">
    <property type="entry name" value="Aldose_epim"/>
    <property type="match status" value="1"/>
</dbReference>
<name>A0ABP7U675_9FLAO</name>
<evidence type="ECO:0000313" key="9">
    <source>
        <dbReference type="EMBL" id="GAA4036626.1"/>
    </source>
</evidence>
<dbReference type="InterPro" id="IPR011013">
    <property type="entry name" value="Gal_mutarotase_sf_dom"/>
</dbReference>
<dbReference type="SUPFAM" id="SSF74650">
    <property type="entry name" value="Galactose mutarotase-like"/>
    <property type="match status" value="1"/>
</dbReference>
<dbReference type="CDD" id="cd09019">
    <property type="entry name" value="galactose_mutarotase_like"/>
    <property type="match status" value="1"/>
</dbReference>
<keyword evidence="5" id="KW-0106">Calcium</keyword>
<evidence type="ECO:0000256" key="8">
    <source>
        <dbReference type="PIRNR" id="PIRNR005096"/>
    </source>
</evidence>
<dbReference type="InterPro" id="IPR015443">
    <property type="entry name" value="Aldose_1-epimerase"/>
</dbReference>